<keyword evidence="5" id="KW-1185">Reference proteome</keyword>
<evidence type="ECO:0000313" key="5">
    <source>
        <dbReference type="Proteomes" id="UP000677913"/>
    </source>
</evidence>
<dbReference type="InterPro" id="IPR014529">
    <property type="entry name" value="UCP026631"/>
</dbReference>
<feature type="domain" description="YdbS-like PH" evidence="3">
    <location>
        <begin position="301"/>
        <end position="359"/>
    </location>
</feature>
<proteinExistence type="predicted"/>
<dbReference type="Pfam" id="PF03703">
    <property type="entry name" value="bPH_2"/>
    <property type="match status" value="3"/>
</dbReference>
<name>A0A8J7WMD2_9ACTN</name>
<feature type="region of interest" description="Disordered" evidence="1">
    <location>
        <begin position="158"/>
        <end position="206"/>
    </location>
</feature>
<dbReference type="InterPro" id="IPR005182">
    <property type="entry name" value="YdbS-like_PH"/>
</dbReference>
<comment type="caution">
    <text evidence="4">The sequence shown here is derived from an EMBL/GenBank/DDBJ whole genome shotgun (WGS) entry which is preliminary data.</text>
</comment>
<accession>A0A8J7WMD2</accession>
<sequence>MTVSSDALSAADWTAPRRTHPWSIVVNAVHEARRVVSGLVIAVLSGRALGGGELVGVLVPVGAAALGVLAWARTSFRVAPEEFRLDSGVLFRQSRSARFDRIQAVDLDQSAVARVFGLAELRLQLGGGRHGHFRLACMRQQEAARLRAYLLDRVEQVRTGPPQTTNAGSQSTESEPQSTEYERAAESERAEHQRVAPAPGASGQPIAASVHAADRARIAAQPVAYESGVPYGPVPAQVPLLVVPAGRYLASLALSVPVWVAVLALAASVAAWAAGATQLLGAFVPETVAVVGFAWDRFQRYYGFTLTLSGEAIQLRHGLLNRFAQTVPLSRIQAVEISRPLLWRPAGWARVRMNVAGYAHGGGRGEAGKRGASMLLPVALSRSAFEIVGRLAGVDLNAVPLHPAPERARWRASLWRRGYMYGFDEAVVVSRRGLLHRRDCVIPHAKVQSLHLVQGPWQRRLSLATISLHSTRGPVKVVLRHRDVDEAQRFLEEQSRRSATARRRTAA</sequence>
<dbReference type="PANTHER" id="PTHR34473:SF2">
    <property type="entry name" value="UPF0699 TRANSMEMBRANE PROTEIN YDBT"/>
    <property type="match status" value="1"/>
</dbReference>
<dbReference type="Proteomes" id="UP000677913">
    <property type="component" value="Unassembled WGS sequence"/>
</dbReference>
<feature type="domain" description="YdbS-like PH" evidence="3">
    <location>
        <begin position="418"/>
        <end position="492"/>
    </location>
</feature>
<dbReference type="PANTHER" id="PTHR34473">
    <property type="entry name" value="UPF0699 TRANSMEMBRANE PROTEIN YDBS"/>
    <property type="match status" value="1"/>
</dbReference>
<dbReference type="AlphaFoldDB" id="A0A8J7WMD2"/>
<keyword evidence="2" id="KW-0472">Membrane</keyword>
<feature type="transmembrane region" description="Helical" evidence="2">
    <location>
        <begin position="54"/>
        <end position="72"/>
    </location>
</feature>
<evidence type="ECO:0000256" key="2">
    <source>
        <dbReference type="SAM" id="Phobius"/>
    </source>
</evidence>
<feature type="domain" description="YdbS-like PH" evidence="3">
    <location>
        <begin position="71"/>
        <end position="150"/>
    </location>
</feature>
<reference evidence="4" key="1">
    <citation type="submission" date="2021-04" db="EMBL/GenBank/DDBJ databases">
        <title>Genome based classification of Actinospica acidithermotolerans sp. nov., an actinobacterium isolated from an Indonesian hot spring.</title>
        <authorList>
            <person name="Kusuma A.B."/>
            <person name="Putra K.E."/>
            <person name="Nafisah S."/>
            <person name="Loh J."/>
            <person name="Nouioui I."/>
            <person name="Goodfellow M."/>
        </authorList>
    </citation>
    <scope>NUCLEOTIDE SEQUENCE</scope>
    <source>
        <strain evidence="4">DSM 45618</strain>
    </source>
</reference>
<feature type="compositionally biased region" description="Basic and acidic residues" evidence="1">
    <location>
        <begin position="180"/>
        <end position="194"/>
    </location>
</feature>
<feature type="transmembrane region" description="Helical" evidence="2">
    <location>
        <begin position="248"/>
        <end position="273"/>
    </location>
</feature>
<evidence type="ECO:0000313" key="4">
    <source>
        <dbReference type="EMBL" id="MBS2965026.1"/>
    </source>
</evidence>
<keyword evidence="2" id="KW-1133">Transmembrane helix</keyword>
<gene>
    <name evidence="4" type="ORF">KGA66_18360</name>
</gene>
<evidence type="ECO:0000256" key="1">
    <source>
        <dbReference type="SAM" id="MobiDB-lite"/>
    </source>
</evidence>
<dbReference type="RefSeq" id="WP_211469386.1">
    <property type="nucleotide sequence ID" value="NZ_JAGSXH010000067.1"/>
</dbReference>
<protein>
    <submittedName>
        <fullName evidence="4">PH domain-containing protein</fullName>
    </submittedName>
</protein>
<dbReference type="EMBL" id="JAGSXH010000067">
    <property type="protein sequence ID" value="MBS2965026.1"/>
    <property type="molecule type" value="Genomic_DNA"/>
</dbReference>
<feature type="compositionally biased region" description="Low complexity" evidence="1">
    <location>
        <begin position="169"/>
        <end position="179"/>
    </location>
</feature>
<keyword evidence="2" id="KW-0812">Transmembrane</keyword>
<organism evidence="4 5">
    <name type="scientific">Actinocrinis puniceicyclus</name>
    <dbReference type="NCBI Taxonomy" id="977794"/>
    <lineage>
        <taxon>Bacteria</taxon>
        <taxon>Bacillati</taxon>
        <taxon>Actinomycetota</taxon>
        <taxon>Actinomycetes</taxon>
        <taxon>Catenulisporales</taxon>
        <taxon>Actinospicaceae</taxon>
        <taxon>Actinocrinis</taxon>
    </lineage>
</organism>
<dbReference type="PIRSF" id="PIRSF026631">
    <property type="entry name" value="UCP026631"/>
    <property type="match status" value="1"/>
</dbReference>
<evidence type="ECO:0000259" key="3">
    <source>
        <dbReference type="Pfam" id="PF03703"/>
    </source>
</evidence>